<evidence type="ECO:0000313" key="2">
    <source>
        <dbReference type="EMBL" id="MBC6113182.1"/>
    </source>
</evidence>
<feature type="transmembrane region" description="Helical" evidence="1">
    <location>
        <begin position="291"/>
        <end position="312"/>
    </location>
</feature>
<sequence length="313" mass="35561">MPATPAKVVINGILIPVLSSFRYGQQLHEQRFFELAFPQPPVGAALSFTNGDQKSYAHLPISLQFEGRSGKTKSVSGTIVNLEYISVAGQRPEVFITGTMYQPSGQISRFTLFLISLLALPFLFLGMLGLYVSHLDSSLIEQSGRVRSFRDLMGRGTHHYTFSISPSRAVFDRAYHTPMFSTAQHNINALSRGPDGSYRTDTTGQLVDYYVFASDLSRLNDPRAKVDFFYLRSGQQRYDRNEYYYDVLVYATGQTWFYFAWTTYLLMEVSCFASAWYCYKMYALDQQKNNRLIWSLCLLAAAVLNVAILLLML</sequence>
<evidence type="ECO:0000256" key="1">
    <source>
        <dbReference type="SAM" id="Phobius"/>
    </source>
</evidence>
<dbReference type="RefSeq" id="WP_187073601.1">
    <property type="nucleotide sequence ID" value="NZ_JACRYL010000041.1"/>
</dbReference>
<accession>A0ABR7KZH9</accession>
<keyword evidence="3" id="KW-1185">Reference proteome</keyword>
<name>A0ABR7KZH9_9SPHI</name>
<feature type="transmembrane region" description="Helical" evidence="1">
    <location>
        <begin position="256"/>
        <end position="279"/>
    </location>
</feature>
<dbReference type="EMBL" id="JACRYL010000041">
    <property type="protein sequence ID" value="MBC6113182.1"/>
    <property type="molecule type" value="Genomic_DNA"/>
</dbReference>
<keyword evidence="1" id="KW-1133">Transmembrane helix</keyword>
<gene>
    <name evidence="2" type="ORF">H7U22_22450</name>
</gene>
<reference evidence="2 3" key="1">
    <citation type="submission" date="2020-08" db="EMBL/GenBank/DDBJ databases">
        <authorList>
            <person name="Sun Q."/>
            <person name="Inoue M."/>
        </authorList>
    </citation>
    <scope>NUCLEOTIDE SEQUENCE [LARGE SCALE GENOMIC DNA]</scope>
    <source>
        <strain evidence="2 3">CCM 8938</strain>
    </source>
</reference>
<feature type="transmembrane region" description="Helical" evidence="1">
    <location>
        <begin position="110"/>
        <end position="132"/>
    </location>
</feature>
<proteinExistence type="predicted"/>
<comment type="caution">
    <text evidence="2">The sequence shown here is derived from an EMBL/GenBank/DDBJ whole genome shotgun (WGS) entry which is preliminary data.</text>
</comment>
<evidence type="ECO:0000313" key="3">
    <source>
        <dbReference type="Proteomes" id="UP000652755"/>
    </source>
</evidence>
<protein>
    <submittedName>
        <fullName evidence="2">Uncharacterized protein</fullName>
    </submittedName>
</protein>
<keyword evidence="1" id="KW-0472">Membrane</keyword>
<keyword evidence="1" id="KW-0812">Transmembrane</keyword>
<organism evidence="2 3">
    <name type="scientific">Pedobacter fastidiosus</name>
    <dbReference type="NCBI Taxonomy" id="2765361"/>
    <lineage>
        <taxon>Bacteria</taxon>
        <taxon>Pseudomonadati</taxon>
        <taxon>Bacteroidota</taxon>
        <taxon>Sphingobacteriia</taxon>
        <taxon>Sphingobacteriales</taxon>
        <taxon>Sphingobacteriaceae</taxon>
        <taxon>Pedobacter</taxon>
    </lineage>
</organism>
<dbReference type="Proteomes" id="UP000652755">
    <property type="component" value="Unassembled WGS sequence"/>
</dbReference>